<protein>
    <submittedName>
        <fullName evidence="1">Uncharacterized protein</fullName>
    </submittedName>
</protein>
<evidence type="ECO:0000313" key="1">
    <source>
        <dbReference type="EMBL" id="OBZ71753.1"/>
    </source>
</evidence>
<dbReference type="InParanoid" id="A0A1C7M437"/>
<dbReference type="Proteomes" id="UP000093000">
    <property type="component" value="Unassembled WGS sequence"/>
</dbReference>
<keyword evidence="2" id="KW-1185">Reference proteome</keyword>
<organism evidence="1 2">
    <name type="scientific">Choanephora cucurbitarum</name>
    <dbReference type="NCBI Taxonomy" id="101091"/>
    <lineage>
        <taxon>Eukaryota</taxon>
        <taxon>Fungi</taxon>
        <taxon>Fungi incertae sedis</taxon>
        <taxon>Mucoromycota</taxon>
        <taxon>Mucoromycotina</taxon>
        <taxon>Mucoromycetes</taxon>
        <taxon>Mucorales</taxon>
        <taxon>Mucorineae</taxon>
        <taxon>Choanephoraceae</taxon>
        <taxon>Choanephoroideae</taxon>
        <taxon>Choanephora</taxon>
    </lineage>
</organism>
<accession>A0A1C7M437</accession>
<dbReference type="EMBL" id="LUGH01002638">
    <property type="protein sequence ID" value="OBZ71753.1"/>
    <property type="molecule type" value="Genomic_DNA"/>
</dbReference>
<gene>
    <name evidence="1" type="ORF">A0J61_11886</name>
</gene>
<sequence>MDGVWLISTALGRHRVCNNNVEQYRATTLGFACRIDDSTLKKTSQFFPYMPMHKQCGFHFVTNAELSEHLFPCFVPSER</sequence>
<comment type="caution">
    <text evidence="1">The sequence shown here is derived from an EMBL/GenBank/DDBJ whole genome shotgun (WGS) entry which is preliminary data.</text>
</comment>
<proteinExistence type="predicted"/>
<name>A0A1C7M437_9FUNG</name>
<dbReference type="AlphaFoldDB" id="A0A1C7M437"/>
<reference evidence="1 2" key="1">
    <citation type="submission" date="2016-03" db="EMBL/GenBank/DDBJ databases">
        <title>Choanephora cucurbitarum.</title>
        <authorList>
            <person name="Min B."/>
            <person name="Park H."/>
            <person name="Park J.-H."/>
            <person name="Shin H.-D."/>
            <person name="Choi I.-G."/>
        </authorList>
    </citation>
    <scope>NUCLEOTIDE SEQUENCE [LARGE SCALE GENOMIC DNA]</scope>
    <source>
        <strain evidence="1 2">KUS-F28377</strain>
    </source>
</reference>
<evidence type="ECO:0000313" key="2">
    <source>
        <dbReference type="Proteomes" id="UP000093000"/>
    </source>
</evidence>